<keyword evidence="8" id="KW-1185">Reference proteome</keyword>
<dbReference type="RefSeq" id="WP_386665672.1">
    <property type="nucleotide sequence ID" value="NZ_JBHLTG010000001.1"/>
</dbReference>
<evidence type="ECO:0000256" key="1">
    <source>
        <dbReference type="ARBA" id="ARBA00000085"/>
    </source>
</evidence>
<organism evidence="7 8">
    <name type="scientific">Lysobacter korlensis</name>
    <dbReference type="NCBI Taxonomy" id="553636"/>
    <lineage>
        <taxon>Bacteria</taxon>
        <taxon>Pseudomonadati</taxon>
        <taxon>Pseudomonadota</taxon>
        <taxon>Gammaproteobacteria</taxon>
        <taxon>Lysobacterales</taxon>
        <taxon>Lysobacteraceae</taxon>
        <taxon>Lysobacter</taxon>
    </lineage>
</organism>
<dbReference type="PANTHER" id="PTHR43547:SF2">
    <property type="entry name" value="HYBRID SIGNAL TRANSDUCTION HISTIDINE KINASE C"/>
    <property type="match status" value="1"/>
</dbReference>
<evidence type="ECO:0000256" key="3">
    <source>
        <dbReference type="ARBA" id="ARBA00022553"/>
    </source>
</evidence>
<dbReference type="SUPFAM" id="SSF55874">
    <property type="entry name" value="ATPase domain of HSP90 chaperone/DNA topoisomerase II/histidine kinase"/>
    <property type="match status" value="1"/>
</dbReference>
<feature type="modified residue" description="4-aspartylphosphate" evidence="4">
    <location>
        <position position="561"/>
    </location>
</feature>
<dbReference type="InterPro" id="IPR011006">
    <property type="entry name" value="CheY-like_superfamily"/>
</dbReference>
<comment type="catalytic activity">
    <reaction evidence="1">
        <text>ATP + protein L-histidine = ADP + protein N-phospho-L-histidine.</text>
        <dbReference type="EC" id="2.7.13.3"/>
    </reaction>
</comment>
<reference evidence="7 8" key="1">
    <citation type="submission" date="2024-09" db="EMBL/GenBank/DDBJ databases">
        <authorList>
            <person name="Sun Q."/>
            <person name="Mori K."/>
        </authorList>
    </citation>
    <scope>NUCLEOTIDE SEQUENCE [LARGE SCALE GENOMIC DNA]</scope>
    <source>
        <strain evidence="7 8">KCTC 23076</strain>
    </source>
</reference>
<feature type="modified residue" description="4-aspartylphosphate" evidence="4">
    <location>
        <position position="58"/>
    </location>
</feature>
<dbReference type="CDD" id="cd00156">
    <property type="entry name" value="REC"/>
    <property type="match status" value="1"/>
</dbReference>
<dbReference type="SMART" id="SM00448">
    <property type="entry name" value="REC"/>
    <property type="match status" value="2"/>
</dbReference>
<dbReference type="Pfam" id="PF00512">
    <property type="entry name" value="HisKA"/>
    <property type="match status" value="1"/>
</dbReference>
<dbReference type="Gene3D" id="3.40.50.2300">
    <property type="match status" value="2"/>
</dbReference>
<dbReference type="SMART" id="SM00387">
    <property type="entry name" value="HATPase_c"/>
    <property type="match status" value="1"/>
</dbReference>
<keyword evidence="3 4" id="KW-0597">Phosphoprotein</keyword>
<dbReference type="InterPro" id="IPR004358">
    <property type="entry name" value="Sig_transdc_His_kin-like_C"/>
</dbReference>
<dbReference type="InterPro" id="IPR036097">
    <property type="entry name" value="HisK_dim/P_sf"/>
</dbReference>
<dbReference type="Proteomes" id="UP001589896">
    <property type="component" value="Unassembled WGS sequence"/>
</dbReference>
<dbReference type="EC" id="2.7.13.3" evidence="2"/>
<evidence type="ECO:0000313" key="8">
    <source>
        <dbReference type="Proteomes" id="UP001589896"/>
    </source>
</evidence>
<evidence type="ECO:0000313" key="7">
    <source>
        <dbReference type="EMBL" id="MFC0677335.1"/>
    </source>
</evidence>
<feature type="domain" description="Response regulatory" evidence="6">
    <location>
        <begin position="6"/>
        <end position="123"/>
    </location>
</feature>
<name>A0ABV6RK19_9GAMM</name>
<dbReference type="PANTHER" id="PTHR43547">
    <property type="entry name" value="TWO-COMPONENT HISTIDINE KINASE"/>
    <property type="match status" value="1"/>
</dbReference>
<dbReference type="Pfam" id="PF00072">
    <property type="entry name" value="Response_reg"/>
    <property type="match status" value="2"/>
</dbReference>
<dbReference type="Gene3D" id="1.10.287.130">
    <property type="match status" value="1"/>
</dbReference>
<dbReference type="InterPro" id="IPR001789">
    <property type="entry name" value="Sig_transdc_resp-reg_receiver"/>
</dbReference>
<proteinExistence type="predicted"/>
<dbReference type="SUPFAM" id="SSF52172">
    <property type="entry name" value="CheY-like"/>
    <property type="match status" value="2"/>
</dbReference>
<dbReference type="InterPro" id="IPR036890">
    <property type="entry name" value="HATPase_C_sf"/>
</dbReference>
<feature type="domain" description="Response regulatory" evidence="6">
    <location>
        <begin position="512"/>
        <end position="628"/>
    </location>
</feature>
<dbReference type="PROSITE" id="PS50109">
    <property type="entry name" value="HIS_KIN"/>
    <property type="match status" value="1"/>
</dbReference>
<dbReference type="Pfam" id="PF02518">
    <property type="entry name" value="HATPase_c"/>
    <property type="match status" value="1"/>
</dbReference>
<dbReference type="CDD" id="cd17580">
    <property type="entry name" value="REC_2_DhkD-like"/>
    <property type="match status" value="1"/>
</dbReference>
<gene>
    <name evidence="7" type="ORF">ACFFGH_05645</name>
</gene>
<accession>A0ABV6RK19</accession>
<dbReference type="SMART" id="SM00388">
    <property type="entry name" value="HisKA"/>
    <property type="match status" value="1"/>
</dbReference>
<comment type="caution">
    <text evidence="7">The sequence shown here is derived from an EMBL/GenBank/DDBJ whole genome shotgun (WGS) entry which is preliminary data.</text>
</comment>
<dbReference type="InterPro" id="IPR003594">
    <property type="entry name" value="HATPase_dom"/>
</dbReference>
<dbReference type="InterPro" id="IPR035965">
    <property type="entry name" value="PAS-like_dom_sf"/>
</dbReference>
<protein>
    <recommendedName>
        <fullName evidence="2">histidine kinase</fullName>
        <ecNumber evidence="2">2.7.13.3</ecNumber>
    </recommendedName>
</protein>
<evidence type="ECO:0000256" key="2">
    <source>
        <dbReference type="ARBA" id="ARBA00012438"/>
    </source>
</evidence>
<dbReference type="PROSITE" id="PS50110">
    <property type="entry name" value="RESPONSE_REGULATORY"/>
    <property type="match status" value="2"/>
</dbReference>
<dbReference type="PRINTS" id="PR00344">
    <property type="entry name" value="BCTRLSENSOR"/>
</dbReference>
<dbReference type="InterPro" id="IPR003661">
    <property type="entry name" value="HisK_dim/P_dom"/>
</dbReference>
<dbReference type="SUPFAM" id="SSF55785">
    <property type="entry name" value="PYP-like sensor domain (PAS domain)"/>
    <property type="match status" value="1"/>
</dbReference>
<dbReference type="Gene3D" id="3.30.450.20">
    <property type="entry name" value="PAS domain"/>
    <property type="match status" value="1"/>
</dbReference>
<sequence length="629" mass="69375">MTRPLSLLLVDDNPDDRALVIRELRKVLPDSQVDEASDADGFEALLAEGRRWDVAITDYRLRWSTGMDVFHRLRETYPDLPVIMFTASGDEELAVTALKQGVDDYITKTPKHYGRVPYAVQACTDRQQRRRQAEHASQALERSEALLNLALESVGIETWEYDLERRVLTLHGRAPRVFPGGQRELSADRLRGVMHPDDVERVRAEFLAAASGATRFESEFRLCVGENLRWMRAAGMADGGSRLVGVLEDITRRKRVEEQLREEDRQKDQFIATLGHELRNPLAPIRYAVQLLDERSDGARIMRARAVIERQAETMARLLDQLLDLSRIAHDRIVLERQSMDLRALLDDAGEDARLLTDASGQSLVLSVPDYEVVVDGDPIRLKQVVDNLVQNAVKFTPAGGRIEIALTTDDAVAELRVRDTGIGITGDMLERVFEPLVQADAGPASRVRGGLGIGLAVVRRLVGLHGGTVMASSLGPGHGATFTVRLPLAHAARDDAPHALEPDGTARRAWRVLVADDHADAAASLGLVLELHGHEVRTANDGLQAQAMAEHWRPDAMVLDIGMPGANGDEVARWVRAQPWGASVRLVAITGWGRPEDRLRLRDAGFDVHLVKPVALADLTASLDPAAT</sequence>
<dbReference type="InterPro" id="IPR005467">
    <property type="entry name" value="His_kinase_dom"/>
</dbReference>
<evidence type="ECO:0000256" key="4">
    <source>
        <dbReference type="PROSITE-ProRule" id="PRU00169"/>
    </source>
</evidence>
<dbReference type="EMBL" id="JBHLTG010000001">
    <property type="protein sequence ID" value="MFC0677335.1"/>
    <property type="molecule type" value="Genomic_DNA"/>
</dbReference>
<feature type="domain" description="Histidine kinase" evidence="5">
    <location>
        <begin position="273"/>
        <end position="491"/>
    </location>
</feature>
<evidence type="ECO:0000259" key="5">
    <source>
        <dbReference type="PROSITE" id="PS50109"/>
    </source>
</evidence>
<dbReference type="CDD" id="cd00082">
    <property type="entry name" value="HisKA"/>
    <property type="match status" value="1"/>
</dbReference>
<evidence type="ECO:0000259" key="6">
    <source>
        <dbReference type="PROSITE" id="PS50110"/>
    </source>
</evidence>
<dbReference type="SUPFAM" id="SSF47384">
    <property type="entry name" value="Homodimeric domain of signal transducing histidine kinase"/>
    <property type="match status" value="1"/>
</dbReference>
<dbReference type="Gene3D" id="3.30.565.10">
    <property type="entry name" value="Histidine kinase-like ATPase, C-terminal domain"/>
    <property type="match status" value="1"/>
</dbReference>